<keyword evidence="12" id="KW-0732">Signal</keyword>
<protein>
    <recommendedName>
        <fullName evidence="14">Protein RFT1 homolog</fullName>
    </recommendedName>
</protein>
<evidence type="ECO:0008006" key="14">
    <source>
        <dbReference type="Google" id="ProtNLM"/>
    </source>
</evidence>
<proteinExistence type="inferred from homology"/>
<dbReference type="AlphaFoldDB" id="A0A7S3QJS2"/>
<dbReference type="Pfam" id="PF00810">
    <property type="entry name" value="ER_lumen_recept"/>
    <property type="match status" value="1"/>
</dbReference>
<keyword evidence="10" id="KW-0675">Receptor</keyword>
<evidence type="ECO:0000256" key="3">
    <source>
        <dbReference type="ARBA" id="ARBA00022448"/>
    </source>
</evidence>
<dbReference type="GO" id="GO:0015031">
    <property type="term" value="P:protein transport"/>
    <property type="evidence" value="ECO:0007669"/>
    <property type="project" value="UniProtKB-KW"/>
</dbReference>
<keyword evidence="8 11" id="KW-1133">Transmembrane helix</keyword>
<keyword evidence="6" id="KW-0931">ER-Golgi transport</keyword>
<feature type="signal peptide" evidence="12">
    <location>
        <begin position="1"/>
        <end position="29"/>
    </location>
</feature>
<name>A0A7S3QJS2_DUNTE</name>
<evidence type="ECO:0000256" key="11">
    <source>
        <dbReference type="SAM" id="Phobius"/>
    </source>
</evidence>
<dbReference type="GO" id="GO:0006621">
    <property type="term" value="P:protein retention in ER lumen"/>
    <property type="evidence" value="ECO:0007669"/>
    <property type="project" value="InterPro"/>
</dbReference>
<feature type="transmembrane region" description="Helical" evidence="11">
    <location>
        <begin position="182"/>
        <end position="201"/>
    </location>
</feature>
<feature type="transmembrane region" description="Helical" evidence="11">
    <location>
        <begin position="97"/>
        <end position="117"/>
    </location>
</feature>
<gene>
    <name evidence="13" type="ORF">DTER00134_LOCUS146</name>
</gene>
<evidence type="ECO:0000256" key="7">
    <source>
        <dbReference type="ARBA" id="ARBA00022927"/>
    </source>
</evidence>
<keyword evidence="3" id="KW-0813">Transport</keyword>
<comment type="subcellular location">
    <subcellularLocation>
        <location evidence="1">Endoplasmic reticulum membrane</location>
        <topology evidence="1">Multi-pass membrane protein</topology>
    </subcellularLocation>
</comment>
<evidence type="ECO:0000256" key="12">
    <source>
        <dbReference type="SAM" id="SignalP"/>
    </source>
</evidence>
<dbReference type="InterPro" id="IPR000133">
    <property type="entry name" value="ER_ret_rcpt"/>
</dbReference>
<evidence type="ECO:0000256" key="10">
    <source>
        <dbReference type="ARBA" id="ARBA00023170"/>
    </source>
</evidence>
<keyword evidence="5" id="KW-0256">Endoplasmic reticulum</keyword>
<dbReference type="EMBL" id="HBIP01000332">
    <property type="protein sequence ID" value="CAE0485107.1"/>
    <property type="molecule type" value="Transcribed_RNA"/>
</dbReference>
<keyword evidence="9 11" id="KW-0472">Membrane</keyword>
<evidence type="ECO:0000256" key="4">
    <source>
        <dbReference type="ARBA" id="ARBA00022692"/>
    </source>
</evidence>
<evidence type="ECO:0000256" key="9">
    <source>
        <dbReference type="ARBA" id="ARBA00023136"/>
    </source>
</evidence>
<evidence type="ECO:0000256" key="8">
    <source>
        <dbReference type="ARBA" id="ARBA00022989"/>
    </source>
</evidence>
<feature type="chain" id="PRO_5031042368" description="Protein RFT1 homolog" evidence="12">
    <location>
        <begin position="30"/>
        <end position="245"/>
    </location>
</feature>
<dbReference type="GO" id="GO:0005789">
    <property type="term" value="C:endoplasmic reticulum membrane"/>
    <property type="evidence" value="ECO:0007669"/>
    <property type="project" value="UniProtKB-SubCell"/>
</dbReference>
<accession>A0A7S3QJS2</accession>
<keyword evidence="7" id="KW-0653">Protein transport</keyword>
<keyword evidence="4 11" id="KW-0812">Transmembrane</keyword>
<organism evidence="13">
    <name type="scientific">Dunaliella tertiolecta</name>
    <name type="common">Green alga</name>
    <dbReference type="NCBI Taxonomy" id="3047"/>
    <lineage>
        <taxon>Eukaryota</taxon>
        <taxon>Viridiplantae</taxon>
        <taxon>Chlorophyta</taxon>
        <taxon>core chlorophytes</taxon>
        <taxon>Chlorophyceae</taxon>
        <taxon>CS clade</taxon>
        <taxon>Chlamydomonadales</taxon>
        <taxon>Dunaliellaceae</taxon>
        <taxon>Dunaliella</taxon>
    </lineage>
</organism>
<evidence type="ECO:0000256" key="5">
    <source>
        <dbReference type="ARBA" id="ARBA00022824"/>
    </source>
</evidence>
<evidence type="ECO:0000256" key="1">
    <source>
        <dbReference type="ARBA" id="ARBA00004477"/>
    </source>
</evidence>
<dbReference type="GO" id="GO:0046923">
    <property type="term" value="F:ER retention sequence binding"/>
    <property type="evidence" value="ECO:0007669"/>
    <property type="project" value="InterPro"/>
</dbReference>
<feature type="transmembrane region" description="Helical" evidence="11">
    <location>
        <begin position="147"/>
        <end position="170"/>
    </location>
</feature>
<evidence type="ECO:0000256" key="2">
    <source>
        <dbReference type="ARBA" id="ARBA00010120"/>
    </source>
</evidence>
<dbReference type="GO" id="GO:0016192">
    <property type="term" value="P:vesicle-mediated transport"/>
    <property type="evidence" value="ECO:0007669"/>
    <property type="project" value="UniProtKB-KW"/>
</dbReference>
<evidence type="ECO:0000256" key="6">
    <source>
        <dbReference type="ARBA" id="ARBA00022892"/>
    </source>
</evidence>
<dbReference type="PANTHER" id="PTHR10585">
    <property type="entry name" value="ER LUMEN PROTEIN RETAINING RECEPTOR"/>
    <property type="match status" value="1"/>
</dbReference>
<evidence type="ECO:0000313" key="13">
    <source>
        <dbReference type="EMBL" id="CAE0485107.1"/>
    </source>
</evidence>
<comment type="similarity">
    <text evidence="2">Belongs to the ERD2 family.</text>
</comment>
<sequence>MFRHALASASLHCLSRALLLFHIIRGASCSAISLISLELYVVVYITRNAGLLVKFEGWEEVVEVVKIGLSIASVLLLRYSPHASRTYDESLDSLPRWVLLLPPFLLSLVFNRVVMIVEICRQFSWYLEPLVLIPQWLVMWRRKSYPFWVLAFAILAGLEGVASNMDLWLMGPAAMKQDSYRFVAAAVQLGVLCCGLLLLAFQRLTAGPGTLNESAEKPTFDEVWEAQKFTFQQENSQAGTGSRLV</sequence>
<reference evidence="13" key="1">
    <citation type="submission" date="2021-01" db="EMBL/GenBank/DDBJ databases">
        <authorList>
            <person name="Corre E."/>
            <person name="Pelletier E."/>
            <person name="Niang G."/>
            <person name="Scheremetjew M."/>
            <person name="Finn R."/>
            <person name="Kale V."/>
            <person name="Holt S."/>
            <person name="Cochrane G."/>
            <person name="Meng A."/>
            <person name="Brown T."/>
            <person name="Cohen L."/>
        </authorList>
    </citation>
    <scope>NUCLEOTIDE SEQUENCE</scope>
    <source>
        <strain evidence="13">CCMP1320</strain>
    </source>
</reference>